<evidence type="ECO:0000256" key="2">
    <source>
        <dbReference type="ARBA" id="ARBA00023125"/>
    </source>
</evidence>
<dbReference type="RefSeq" id="WP_071877033.1">
    <property type="nucleotide sequence ID" value="NZ_JXLC01000005.1"/>
</dbReference>
<dbReference type="PROSITE" id="PS51118">
    <property type="entry name" value="HTH_HXLR"/>
    <property type="match status" value="1"/>
</dbReference>
<dbReference type="Proteomes" id="UP000065511">
    <property type="component" value="Chromosome"/>
</dbReference>
<dbReference type="GO" id="GO:0003677">
    <property type="term" value="F:DNA binding"/>
    <property type="evidence" value="ECO:0007669"/>
    <property type="project" value="UniProtKB-KW"/>
</dbReference>
<gene>
    <name evidence="5" type="ORF">ATZ33_07695</name>
    <name evidence="6" type="ORF">RV15_GL003080</name>
</gene>
<dbReference type="Proteomes" id="UP000183039">
    <property type="component" value="Unassembled WGS sequence"/>
</dbReference>
<evidence type="ECO:0000313" key="8">
    <source>
        <dbReference type="Proteomes" id="UP000183039"/>
    </source>
</evidence>
<sequence>MKKVYYMSIEATLEVIGGKWKPSILCHLGNGTMRTGELKKHIPQITQKMLVQQLRELEADKIITRKIYNEVPPKVEYSLTEEGKSLRDILIAMSVWGENRVQSLIETGKDVEILSENYSGFLNY</sequence>
<evidence type="ECO:0000256" key="3">
    <source>
        <dbReference type="ARBA" id="ARBA00023163"/>
    </source>
</evidence>
<dbReference type="InterPro" id="IPR036388">
    <property type="entry name" value="WH-like_DNA-bd_sf"/>
</dbReference>
<dbReference type="AlphaFoldDB" id="A0A0S3KAH5"/>
<dbReference type="PANTHER" id="PTHR33204:SF29">
    <property type="entry name" value="TRANSCRIPTIONAL REGULATOR"/>
    <property type="match status" value="1"/>
</dbReference>
<accession>A0A0S3KAH5</accession>
<proteinExistence type="predicted"/>
<dbReference type="InterPro" id="IPR002577">
    <property type="entry name" value="HTH_HxlR"/>
</dbReference>
<organism evidence="6 8">
    <name type="scientific">Enterococcus silesiacus</name>
    <dbReference type="NCBI Taxonomy" id="332949"/>
    <lineage>
        <taxon>Bacteria</taxon>
        <taxon>Bacillati</taxon>
        <taxon>Bacillota</taxon>
        <taxon>Bacilli</taxon>
        <taxon>Lactobacillales</taxon>
        <taxon>Enterococcaceae</taxon>
        <taxon>Enterococcus</taxon>
    </lineage>
</organism>
<keyword evidence="1" id="KW-0805">Transcription regulation</keyword>
<dbReference type="Pfam" id="PF01638">
    <property type="entry name" value="HxlR"/>
    <property type="match status" value="1"/>
</dbReference>
<dbReference type="Gene3D" id="1.10.10.10">
    <property type="entry name" value="Winged helix-like DNA-binding domain superfamily/Winged helix DNA-binding domain"/>
    <property type="match status" value="1"/>
</dbReference>
<keyword evidence="7" id="KW-1185">Reference proteome</keyword>
<reference evidence="6 8" key="1">
    <citation type="submission" date="2014-12" db="EMBL/GenBank/DDBJ databases">
        <title>Draft genome sequences of 29 type strains of Enterococci.</title>
        <authorList>
            <person name="Zhong Z."/>
            <person name="Sun Z."/>
            <person name="Liu W."/>
            <person name="Zhang W."/>
            <person name="Zhang H."/>
        </authorList>
    </citation>
    <scope>NUCLEOTIDE SEQUENCE [LARGE SCALE GENOMIC DNA]</scope>
    <source>
        <strain evidence="6 8">DSM 22801</strain>
    </source>
</reference>
<protein>
    <submittedName>
        <fullName evidence="5 6">Transcriptional regulator</fullName>
    </submittedName>
</protein>
<evidence type="ECO:0000313" key="7">
    <source>
        <dbReference type="Proteomes" id="UP000065511"/>
    </source>
</evidence>
<evidence type="ECO:0000256" key="1">
    <source>
        <dbReference type="ARBA" id="ARBA00023015"/>
    </source>
</evidence>
<dbReference type="EMBL" id="JXLC01000005">
    <property type="protein sequence ID" value="OJG92655.1"/>
    <property type="molecule type" value="Genomic_DNA"/>
</dbReference>
<dbReference type="InterPro" id="IPR036390">
    <property type="entry name" value="WH_DNA-bd_sf"/>
</dbReference>
<keyword evidence="2" id="KW-0238">DNA-binding</keyword>
<feature type="domain" description="HTH hxlR-type" evidence="4">
    <location>
        <begin position="7"/>
        <end position="105"/>
    </location>
</feature>
<dbReference type="SUPFAM" id="SSF46785">
    <property type="entry name" value="Winged helix' DNA-binding domain"/>
    <property type="match status" value="1"/>
</dbReference>
<dbReference type="PANTHER" id="PTHR33204">
    <property type="entry name" value="TRANSCRIPTIONAL REGULATOR, MARR FAMILY"/>
    <property type="match status" value="1"/>
</dbReference>
<keyword evidence="3" id="KW-0804">Transcription</keyword>
<name>A0A0S3KAH5_9ENTE</name>
<evidence type="ECO:0000313" key="5">
    <source>
        <dbReference type="EMBL" id="ALS01256.1"/>
    </source>
</evidence>
<dbReference type="OrthoDB" id="9791143at2"/>
<evidence type="ECO:0000313" key="6">
    <source>
        <dbReference type="EMBL" id="OJG92655.1"/>
    </source>
</evidence>
<reference evidence="5 7" key="2">
    <citation type="submission" date="2015-12" db="EMBL/GenBank/DDBJ databases">
        <authorList>
            <person name="Lauer A."/>
            <person name="Humrighouse B."/>
            <person name="Loparev V."/>
            <person name="Shewmaker P.L."/>
            <person name="Whitney A.M."/>
            <person name="McLaughlin R.W."/>
        </authorList>
    </citation>
    <scope>NUCLEOTIDE SEQUENCE [LARGE SCALE GENOMIC DNA]</scope>
    <source>
        <strain evidence="5 7">LMG 23085</strain>
    </source>
</reference>
<dbReference type="KEGG" id="ess:ATZ33_07695"/>
<dbReference type="EMBL" id="CP013614">
    <property type="protein sequence ID" value="ALS01256.1"/>
    <property type="molecule type" value="Genomic_DNA"/>
</dbReference>
<evidence type="ECO:0000259" key="4">
    <source>
        <dbReference type="PROSITE" id="PS51118"/>
    </source>
</evidence>